<organism evidence="1 2">
    <name type="scientific">Penaeus vannamei</name>
    <name type="common">Whiteleg shrimp</name>
    <name type="synonym">Litopenaeus vannamei</name>
    <dbReference type="NCBI Taxonomy" id="6689"/>
    <lineage>
        <taxon>Eukaryota</taxon>
        <taxon>Metazoa</taxon>
        <taxon>Ecdysozoa</taxon>
        <taxon>Arthropoda</taxon>
        <taxon>Crustacea</taxon>
        <taxon>Multicrustacea</taxon>
        <taxon>Malacostraca</taxon>
        <taxon>Eumalacostraca</taxon>
        <taxon>Eucarida</taxon>
        <taxon>Decapoda</taxon>
        <taxon>Dendrobranchiata</taxon>
        <taxon>Penaeoidea</taxon>
        <taxon>Penaeidae</taxon>
        <taxon>Penaeus</taxon>
    </lineage>
</organism>
<protein>
    <recommendedName>
        <fullName evidence="3">Chlorophyllase</fullName>
    </recommendedName>
</protein>
<accession>A0A423TT15</accession>
<dbReference type="SUPFAM" id="SSF53474">
    <property type="entry name" value="alpha/beta-Hydrolases"/>
    <property type="match status" value="1"/>
</dbReference>
<dbReference type="Proteomes" id="UP000283509">
    <property type="component" value="Unassembled WGS sequence"/>
</dbReference>
<comment type="caution">
    <text evidence="1">The sequence shown here is derived from an EMBL/GenBank/DDBJ whole genome shotgun (WGS) entry which is preliminary data.</text>
</comment>
<evidence type="ECO:0000313" key="2">
    <source>
        <dbReference type="Proteomes" id="UP000283509"/>
    </source>
</evidence>
<gene>
    <name evidence="1" type="ORF">C7M84_001684</name>
</gene>
<evidence type="ECO:0008006" key="3">
    <source>
        <dbReference type="Google" id="ProtNLM"/>
    </source>
</evidence>
<reference evidence="1 2" key="2">
    <citation type="submission" date="2019-01" db="EMBL/GenBank/DDBJ databases">
        <title>The decoding of complex shrimp genome reveals the adaptation for benthos swimmer, frequently molting mechanism and breeding impact on genome.</title>
        <authorList>
            <person name="Sun Y."/>
            <person name="Gao Y."/>
            <person name="Yu Y."/>
        </authorList>
    </citation>
    <scope>NUCLEOTIDE SEQUENCE [LARGE SCALE GENOMIC DNA]</scope>
    <source>
        <tissue evidence="1">Muscle</tissue>
    </source>
</reference>
<dbReference type="OrthoDB" id="2093222at2759"/>
<dbReference type="Pfam" id="PF07224">
    <property type="entry name" value="Chlorophyllase"/>
    <property type="match status" value="1"/>
</dbReference>
<reference evidence="1 2" key="1">
    <citation type="submission" date="2018-04" db="EMBL/GenBank/DDBJ databases">
        <authorList>
            <person name="Zhang X."/>
            <person name="Yuan J."/>
            <person name="Li F."/>
            <person name="Xiang J."/>
        </authorList>
    </citation>
    <scope>NUCLEOTIDE SEQUENCE [LARGE SCALE GENOMIC DNA]</scope>
    <source>
        <tissue evidence="1">Muscle</tissue>
    </source>
</reference>
<dbReference type="AlphaFoldDB" id="A0A423TT15"/>
<dbReference type="PANTHER" id="PTHR33428">
    <property type="entry name" value="CHLOROPHYLLASE-2, CHLOROPLASTIC"/>
    <property type="match status" value="1"/>
</dbReference>
<proteinExistence type="predicted"/>
<dbReference type="Gene3D" id="3.40.50.1820">
    <property type="entry name" value="alpha/beta hydrolase"/>
    <property type="match status" value="1"/>
</dbReference>
<keyword evidence="2" id="KW-1185">Reference proteome</keyword>
<dbReference type="InterPro" id="IPR017395">
    <property type="entry name" value="Chlorophyllase-like"/>
</dbReference>
<dbReference type="PANTHER" id="PTHR33428:SF14">
    <property type="entry name" value="CARBOXYLESTERASE TYPE B DOMAIN-CONTAINING PROTEIN"/>
    <property type="match status" value="1"/>
</dbReference>
<dbReference type="EMBL" id="QCYY01001222">
    <property type="protein sequence ID" value="ROT79603.1"/>
    <property type="molecule type" value="Genomic_DNA"/>
</dbReference>
<sequence length="360" mass="39162">MQQLLLFRCVREPAVSIVATVLAAVVGLAFAQQFPSPYQRGPYNTTYVHFASLLTVGLEENLDIWLPNEPGTYQVFYFLDGFGGVIPGVAYNQVMDHIASHGVAVVVPWELASPLNPEDKVPIFVSVMDWAEGHLESKLHHKGVNEDVHLDLDNLAVGGHSAGAHVLVEYLKAGCGKFKAQVLMSPVDGVDAVGLIPIFCITPGQTLNYAIPTLHLAAGLDNVGGFTDYSCAPDFLSNKRFYDAQDPESPRWSINATAFGHGDLLDPYFQGSLEMLEFCAYNHDATEEDFEAYRRFVAGQIVSFFKALYGGSDECVAHLAYLEDPALMLVEATEVHANPAAACPAPSCTWWPAPETTIAP</sequence>
<name>A0A423TT15_PENVA</name>
<evidence type="ECO:0000313" key="1">
    <source>
        <dbReference type="EMBL" id="ROT79603.1"/>
    </source>
</evidence>
<dbReference type="STRING" id="6689.A0A423TT15"/>
<dbReference type="InterPro" id="IPR029058">
    <property type="entry name" value="AB_hydrolase_fold"/>
</dbReference>